<evidence type="ECO:0000256" key="6">
    <source>
        <dbReference type="ARBA" id="ARBA00023136"/>
    </source>
</evidence>
<feature type="transmembrane region" description="Helical" evidence="7">
    <location>
        <begin position="266"/>
        <end position="288"/>
    </location>
</feature>
<comment type="subcellular location">
    <subcellularLocation>
        <location evidence="1 7">Cell membrane</location>
        <topology evidence="1 7">Multi-pass membrane protein</topology>
    </subcellularLocation>
</comment>
<dbReference type="GO" id="GO:0005886">
    <property type="term" value="C:plasma membrane"/>
    <property type="evidence" value="ECO:0007669"/>
    <property type="project" value="UniProtKB-SubCell"/>
</dbReference>
<feature type="transmembrane region" description="Helical" evidence="7">
    <location>
        <begin position="206"/>
        <end position="229"/>
    </location>
</feature>
<feature type="transmembrane region" description="Helical" evidence="7">
    <location>
        <begin position="66"/>
        <end position="92"/>
    </location>
</feature>
<dbReference type="CDD" id="cd06261">
    <property type="entry name" value="TM_PBP2"/>
    <property type="match status" value="1"/>
</dbReference>
<dbReference type="PANTHER" id="PTHR43005:SF1">
    <property type="entry name" value="SPERMIDINE_PUTRESCINE TRANSPORT SYSTEM PERMEASE PROTEIN"/>
    <property type="match status" value="1"/>
</dbReference>
<dbReference type="PROSITE" id="PS50928">
    <property type="entry name" value="ABC_TM1"/>
    <property type="match status" value="1"/>
</dbReference>
<keyword evidence="6 7" id="KW-0472">Membrane</keyword>
<proteinExistence type="inferred from homology"/>
<sequence length="298" mass="32749">MRPRRSRLPYGLVAPAVLVLVVVLGYPMVRLLMLSFQRFDARSLFTGDAPFVGLDNYTAILADGTFWGVVARTAVVTVVCVGVMMVVGFALAQVLVRTSAWARLTLMVCLVLVWAMPMVSAALVWQWLFQPQYGVVNWLLTQLRIFGDLSAHDWFSHPAQALGLIILLIVWKGLPFVVLTLYAAMGQIPHEMYEASGLDGAGRSQTLRYITLPMLRPVLAILVVLEVIWSVNSFTPFWVLTQGGPSGQTTTLSVYAYVRAFTANDYGAGAAISIVTIALLSVFAVFYVRRLAKDGEVS</sequence>
<evidence type="ECO:0000259" key="8">
    <source>
        <dbReference type="PROSITE" id="PS50928"/>
    </source>
</evidence>
<dbReference type="AlphaFoldDB" id="A0AAU8G435"/>
<evidence type="ECO:0000256" key="7">
    <source>
        <dbReference type="RuleBase" id="RU363032"/>
    </source>
</evidence>
<keyword evidence="3" id="KW-1003">Cell membrane</keyword>
<evidence type="ECO:0000256" key="3">
    <source>
        <dbReference type="ARBA" id="ARBA00022475"/>
    </source>
</evidence>
<dbReference type="Pfam" id="PF00528">
    <property type="entry name" value="BPD_transp_1"/>
    <property type="match status" value="1"/>
</dbReference>
<evidence type="ECO:0000256" key="4">
    <source>
        <dbReference type="ARBA" id="ARBA00022692"/>
    </source>
</evidence>
<feature type="transmembrane region" description="Helical" evidence="7">
    <location>
        <begin position="12"/>
        <end position="29"/>
    </location>
</feature>
<comment type="similarity">
    <text evidence="7">Belongs to the binding-protein-dependent transport system permease family.</text>
</comment>
<dbReference type="PANTHER" id="PTHR43005">
    <property type="entry name" value="BLR7065 PROTEIN"/>
    <property type="match status" value="1"/>
</dbReference>
<feature type="transmembrane region" description="Helical" evidence="7">
    <location>
        <begin position="161"/>
        <end position="185"/>
    </location>
</feature>
<accession>A0AAU8G435</accession>
<evidence type="ECO:0000256" key="5">
    <source>
        <dbReference type="ARBA" id="ARBA00022989"/>
    </source>
</evidence>
<keyword evidence="2 7" id="KW-0813">Transport</keyword>
<keyword evidence="5 7" id="KW-1133">Transmembrane helix</keyword>
<feature type="domain" description="ABC transmembrane type-1" evidence="8">
    <location>
        <begin position="70"/>
        <end position="287"/>
    </location>
</feature>
<dbReference type="InterPro" id="IPR035906">
    <property type="entry name" value="MetI-like_sf"/>
</dbReference>
<protein>
    <submittedName>
        <fullName evidence="9">Sugar ABC transporter permease</fullName>
    </submittedName>
</protein>
<dbReference type="EMBL" id="CP159290">
    <property type="protein sequence ID" value="XCH31433.1"/>
    <property type="molecule type" value="Genomic_DNA"/>
</dbReference>
<dbReference type="SUPFAM" id="SSF161098">
    <property type="entry name" value="MetI-like"/>
    <property type="match status" value="1"/>
</dbReference>
<dbReference type="Gene3D" id="1.10.3720.10">
    <property type="entry name" value="MetI-like"/>
    <property type="match status" value="1"/>
</dbReference>
<reference evidence="9" key="1">
    <citation type="submission" date="2024-06" db="EMBL/GenBank/DDBJ databases">
        <title>Complete genome sequence of the cellulolytic actinobacterium, Cellulosimicrobium ES-005.</title>
        <authorList>
            <person name="Matthews C.T."/>
            <person name="Underwood K.D."/>
            <person name="Ghanchi K.M."/>
            <person name="Fields S.D."/>
            <person name="Gardner S.G."/>
        </authorList>
    </citation>
    <scope>NUCLEOTIDE SEQUENCE</scope>
    <source>
        <strain evidence="9">ES-005</strain>
    </source>
</reference>
<evidence type="ECO:0000313" key="9">
    <source>
        <dbReference type="EMBL" id="XCH31433.1"/>
    </source>
</evidence>
<organism evidence="9">
    <name type="scientific">Cellulosimicrobium sp. ES-005</name>
    <dbReference type="NCBI Taxonomy" id="3163031"/>
    <lineage>
        <taxon>Bacteria</taxon>
        <taxon>Bacillati</taxon>
        <taxon>Actinomycetota</taxon>
        <taxon>Actinomycetes</taxon>
        <taxon>Micrococcales</taxon>
        <taxon>Promicromonosporaceae</taxon>
        <taxon>Cellulosimicrobium</taxon>
    </lineage>
</organism>
<dbReference type="GO" id="GO:0055085">
    <property type="term" value="P:transmembrane transport"/>
    <property type="evidence" value="ECO:0007669"/>
    <property type="project" value="InterPro"/>
</dbReference>
<dbReference type="RefSeq" id="WP_353709036.1">
    <property type="nucleotide sequence ID" value="NZ_CP159290.1"/>
</dbReference>
<keyword evidence="4 7" id="KW-0812">Transmembrane</keyword>
<evidence type="ECO:0000256" key="1">
    <source>
        <dbReference type="ARBA" id="ARBA00004651"/>
    </source>
</evidence>
<name>A0AAU8G435_9MICO</name>
<evidence type="ECO:0000256" key="2">
    <source>
        <dbReference type="ARBA" id="ARBA00022448"/>
    </source>
</evidence>
<feature type="transmembrane region" description="Helical" evidence="7">
    <location>
        <begin position="104"/>
        <end position="128"/>
    </location>
</feature>
<gene>
    <name evidence="9" type="ORF">ABRQ22_07050</name>
</gene>
<dbReference type="InterPro" id="IPR000515">
    <property type="entry name" value="MetI-like"/>
</dbReference>